<accession>A0ABP8CLB3</accession>
<protein>
    <recommendedName>
        <fullName evidence="3">Na(+)-translocating NADH-quinone reductase subunit F</fullName>
    </recommendedName>
</protein>
<sequence length="148" mass="17100">MKTSVRFDNAINKLYLAFHNKTLNPDDFKQCAVGNILDKKDSWKHLTDIHGSTKLNYVGLVHQNLGRRFNGYLAIELLQIENAFLMGCGYNLSEQKRLYRPRHINETILFNGLCNVVTELCRLDKINDVMDCSVLFNYNSDKLNTELV</sequence>
<keyword evidence="2" id="KW-1185">Reference proteome</keyword>
<gene>
    <name evidence="1" type="ORF">GCM10022292_04020</name>
</gene>
<comment type="caution">
    <text evidence="1">The sequence shown here is derived from an EMBL/GenBank/DDBJ whole genome shotgun (WGS) entry which is preliminary data.</text>
</comment>
<name>A0ABP8CLB3_9FLAO</name>
<dbReference type="RefSeq" id="WP_344712195.1">
    <property type="nucleotide sequence ID" value="NZ_BAABCB010000002.1"/>
</dbReference>
<dbReference type="EMBL" id="BAABCB010000002">
    <property type="protein sequence ID" value="GAA4240641.1"/>
    <property type="molecule type" value="Genomic_DNA"/>
</dbReference>
<reference evidence="2" key="1">
    <citation type="journal article" date="2019" name="Int. J. Syst. Evol. Microbiol.">
        <title>The Global Catalogue of Microorganisms (GCM) 10K type strain sequencing project: providing services to taxonomists for standard genome sequencing and annotation.</title>
        <authorList>
            <consortium name="The Broad Institute Genomics Platform"/>
            <consortium name="The Broad Institute Genome Sequencing Center for Infectious Disease"/>
            <person name="Wu L."/>
            <person name="Ma J."/>
        </authorList>
    </citation>
    <scope>NUCLEOTIDE SEQUENCE [LARGE SCALE GENOMIC DNA]</scope>
    <source>
        <strain evidence="2">JCM 17633</strain>
    </source>
</reference>
<evidence type="ECO:0000313" key="1">
    <source>
        <dbReference type="EMBL" id="GAA4240641.1"/>
    </source>
</evidence>
<proteinExistence type="predicted"/>
<organism evidence="1 2">
    <name type="scientific">Winogradskyella damuponensis</name>
    <dbReference type="NCBI Taxonomy" id="943939"/>
    <lineage>
        <taxon>Bacteria</taxon>
        <taxon>Pseudomonadati</taxon>
        <taxon>Bacteroidota</taxon>
        <taxon>Flavobacteriia</taxon>
        <taxon>Flavobacteriales</taxon>
        <taxon>Flavobacteriaceae</taxon>
        <taxon>Winogradskyella</taxon>
    </lineage>
</organism>
<evidence type="ECO:0000313" key="2">
    <source>
        <dbReference type="Proteomes" id="UP001501682"/>
    </source>
</evidence>
<dbReference type="Proteomes" id="UP001501682">
    <property type="component" value="Unassembled WGS sequence"/>
</dbReference>
<evidence type="ECO:0008006" key="3">
    <source>
        <dbReference type="Google" id="ProtNLM"/>
    </source>
</evidence>